<feature type="transmembrane region" description="Helical" evidence="1">
    <location>
        <begin position="308"/>
        <end position="325"/>
    </location>
</feature>
<organism evidence="4 5">
    <name type="scientific">Seminavis robusta</name>
    <dbReference type="NCBI Taxonomy" id="568900"/>
    <lineage>
        <taxon>Eukaryota</taxon>
        <taxon>Sar</taxon>
        <taxon>Stramenopiles</taxon>
        <taxon>Ochrophyta</taxon>
        <taxon>Bacillariophyta</taxon>
        <taxon>Bacillariophyceae</taxon>
        <taxon>Bacillariophycidae</taxon>
        <taxon>Naviculales</taxon>
        <taxon>Naviculaceae</taxon>
        <taxon>Seminavis</taxon>
    </lineage>
</organism>
<dbReference type="Proteomes" id="UP001153069">
    <property type="component" value="Unassembled WGS sequence"/>
</dbReference>
<dbReference type="InterPro" id="IPR001767">
    <property type="entry name" value="Hedgehog_Hint"/>
</dbReference>
<accession>A0A9N8E6Y8</accession>
<dbReference type="AlphaFoldDB" id="A0A9N8E6Y8"/>
<evidence type="ECO:0000313" key="4">
    <source>
        <dbReference type="EMBL" id="CAB9514995.1"/>
    </source>
</evidence>
<feature type="chain" id="PRO_5040425353" description="Hedgehog protein Hint domain-containing protein" evidence="2">
    <location>
        <begin position="25"/>
        <end position="357"/>
    </location>
</feature>
<feature type="domain" description="Hedgehog protein Hint" evidence="3">
    <location>
        <begin position="60"/>
        <end position="218"/>
    </location>
</feature>
<dbReference type="Pfam" id="PF01079">
    <property type="entry name" value="Hint"/>
    <property type="match status" value="1"/>
</dbReference>
<gene>
    <name evidence="4" type="ORF">SEMRO_688_G187411.1</name>
</gene>
<dbReference type="GO" id="GO:0016540">
    <property type="term" value="P:protein autoprocessing"/>
    <property type="evidence" value="ECO:0007669"/>
    <property type="project" value="InterPro"/>
</dbReference>
<dbReference type="PANTHER" id="PTHR11889">
    <property type="entry name" value="HEDGEHOG"/>
    <property type="match status" value="1"/>
</dbReference>
<feature type="transmembrane region" description="Helical" evidence="1">
    <location>
        <begin position="282"/>
        <end position="302"/>
    </location>
</feature>
<evidence type="ECO:0000313" key="5">
    <source>
        <dbReference type="Proteomes" id="UP001153069"/>
    </source>
</evidence>
<protein>
    <recommendedName>
        <fullName evidence="3">Hedgehog protein Hint domain-containing protein</fullName>
    </recommendedName>
</protein>
<evidence type="ECO:0000259" key="3">
    <source>
        <dbReference type="Pfam" id="PF01079"/>
    </source>
</evidence>
<reference evidence="4" key="1">
    <citation type="submission" date="2020-06" db="EMBL/GenBank/DDBJ databases">
        <authorList>
            <consortium name="Plant Systems Biology data submission"/>
        </authorList>
    </citation>
    <scope>NUCLEOTIDE SEQUENCE</scope>
    <source>
        <strain evidence="4">D6</strain>
    </source>
</reference>
<proteinExistence type="predicted"/>
<feature type="signal peptide" evidence="2">
    <location>
        <begin position="1"/>
        <end position="24"/>
    </location>
</feature>
<dbReference type="InterPro" id="IPR036844">
    <property type="entry name" value="Hint_dom_sf"/>
</dbReference>
<dbReference type="OrthoDB" id="59517at2759"/>
<dbReference type="EMBL" id="CAICTM010000687">
    <property type="protein sequence ID" value="CAB9514995.1"/>
    <property type="molecule type" value="Genomic_DNA"/>
</dbReference>
<keyword evidence="5" id="KW-1185">Reference proteome</keyword>
<comment type="caution">
    <text evidence="4">The sequence shown here is derived from an EMBL/GenBank/DDBJ whole genome shotgun (WGS) entry which is preliminary data.</text>
</comment>
<dbReference type="CDD" id="cd00081">
    <property type="entry name" value="Hint"/>
    <property type="match status" value="1"/>
</dbReference>
<feature type="transmembrane region" description="Helical" evidence="1">
    <location>
        <begin position="254"/>
        <end position="275"/>
    </location>
</feature>
<sequence>MVLKTALPFSALLLLALAGQKVSATRLSFCCSDDDCGSAMECNNIPADCDKNDFNSGSCGLRLRGCFAREMTLDVHGQGPTAMEDLQVGDLVRTRDNKFEPIYAFAHWDESSTTNSYLEITYYESSMNDGELKVTPDHLLHLASGHLIAADSVRVGDSLHGPGNTTMTVAQVQKLQEAAGLYAPLTPSGTLLVNGHVETSCYISFQDGLPEHILLGSSSELHTMLSQHWFAHLTLSPIRLLCLGVSPKICHNGWVISPGSGYAWFTLIGFALMDFLESQNCLVVQVILMGMFLVVFGAFWVIESIAGAIYAPSLTVAMILLMGMWRRGCFRSTCKTEGEKEFSLLYGRYRLKGEEPS</sequence>
<keyword evidence="1" id="KW-0472">Membrane</keyword>
<keyword evidence="1" id="KW-1133">Transmembrane helix</keyword>
<dbReference type="SUPFAM" id="SSF51294">
    <property type="entry name" value="Hedgehog/intein (Hint) domain"/>
    <property type="match status" value="1"/>
</dbReference>
<evidence type="ECO:0000256" key="2">
    <source>
        <dbReference type="SAM" id="SignalP"/>
    </source>
</evidence>
<dbReference type="PANTHER" id="PTHR11889:SF31">
    <property type="entry name" value="PROTEIN HEDGEHOG"/>
    <property type="match status" value="1"/>
</dbReference>
<evidence type="ECO:0000256" key="1">
    <source>
        <dbReference type="SAM" id="Phobius"/>
    </source>
</evidence>
<keyword evidence="1" id="KW-0812">Transmembrane</keyword>
<dbReference type="InterPro" id="IPR050387">
    <property type="entry name" value="Hedgehog_Signaling"/>
</dbReference>
<keyword evidence="2" id="KW-0732">Signal</keyword>
<dbReference type="Gene3D" id="2.170.16.10">
    <property type="entry name" value="Hedgehog/Intein (Hint) domain"/>
    <property type="match status" value="1"/>
</dbReference>
<name>A0A9N8E6Y8_9STRA</name>